<dbReference type="Proteomes" id="UP001165121">
    <property type="component" value="Unassembled WGS sequence"/>
</dbReference>
<evidence type="ECO:0000313" key="3">
    <source>
        <dbReference type="Proteomes" id="UP001165121"/>
    </source>
</evidence>
<evidence type="ECO:0000256" key="1">
    <source>
        <dbReference type="SAM" id="MobiDB-lite"/>
    </source>
</evidence>
<proteinExistence type="predicted"/>
<name>A0A9W6XRL4_9STRA</name>
<feature type="compositionally biased region" description="Basic and acidic residues" evidence="1">
    <location>
        <begin position="162"/>
        <end position="173"/>
    </location>
</feature>
<dbReference type="EMBL" id="BSXT01001615">
    <property type="protein sequence ID" value="GMF43978.1"/>
    <property type="molecule type" value="Genomic_DNA"/>
</dbReference>
<protein>
    <submittedName>
        <fullName evidence="2">Unnamed protein product</fullName>
    </submittedName>
</protein>
<sequence length="173" mass="18344">MAYDKSEPDREVASVSDHVAGIRLHGRPARMWLHTLSRATATTKVMAATGRMRRPKQRAAARATTVPAAPSHDNEGERAGSGTDDGMRRTATAIQSIGTSSTNEQYVDEPVTSTRVVSAQPATASASQAGGGDEKDQLTSQHSGNGDVREEHEFDVADADESSPRNELRASGS</sequence>
<feature type="region of interest" description="Disordered" evidence="1">
    <location>
        <begin position="44"/>
        <end position="173"/>
    </location>
</feature>
<evidence type="ECO:0000313" key="2">
    <source>
        <dbReference type="EMBL" id="GMF43978.1"/>
    </source>
</evidence>
<organism evidence="2 3">
    <name type="scientific">Phytophthora fragariaefolia</name>
    <dbReference type="NCBI Taxonomy" id="1490495"/>
    <lineage>
        <taxon>Eukaryota</taxon>
        <taxon>Sar</taxon>
        <taxon>Stramenopiles</taxon>
        <taxon>Oomycota</taxon>
        <taxon>Peronosporomycetes</taxon>
        <taxon>Peronosporales</taxon>
        <taxon>Peronosporaceae</taxon>
        <taxon>Phytophthora</taxon>
    </lineage>
</organism>
<dbReference type="AlphaFoldDB" id="A0A9W6XRL4"/>
<feature type="compositionally biased region" description="Polar residues" evidence="1">
    <location>
        <begin position="92"/>
        <end position="117"/>
    </location>
</feature>
<comment type="caution">
    <text evidence="2">The sequence shown here is derived from an EMBL/GenBank/DDBJ whole genome shotgun (WGS) entry which is preliminary data.</text>
</comment>
<feature type="compositionally biased region" description="Low complexity" evidence="1">
    <location>
        <begin position="60"/>
        <end position="70"/>
    </location>
</feature>
<accession>A0A9W6XRL4</accession>
<gene>
    <name evidence="2" type="ORF">Pfra01_001512100</name>
</gene>
<feature type="compositionally biased region" description="Low complexity" evidence="1">
    <location>
        <begin position="118"/>
        <end position="128"/>
    </location>
</feature>
<keyword evidence="3" id="KW-1185">Reference proteome</keyword>
<reference evidence="2" key="1">
    <citation type="submission" date="2023-04" db="EMBL/GenBank/DDBJ databases">
        <title>Phytophthora fragariaefolia NBRC 109709.</title>
        <authorList>
            <person name="Ichikawa N."/>
            <person name="Sato H."/>
            <person name="Tonouchi N."/>
        </authorList>
    </citation>
    <scope>NUCLEOTIDE SEQUENCE</scope>
    <source>
        <strain evidence="2">NBRC 109709</strain>
    </source>
</reference>